<gene>
    <name evidence="2" type="ORF">PAUR_b0675</name>
</gene>
<dbReference type="SMART" id="SM00028">
    <property type="entry name" value="TPR"/>
    <property type="match status" value="5"/>
</dbReference>
<evidence type="ECO:0008006" key="4">
    <source>
        <dbReference type="Google" id="ProtNLM"/>
    </source>
</evidence>
<dbReference type="Pfam" id="PF13181">
    <property type="entry name" value="TPR_8"/>
    <property type="match status" value="2"/>
</dbReference>
<keyword evidence="1" id="KW-0802">TPR repeat</keyword>
<feature type="repeat" description="TPR" evidence="1">
    <location>
        <begin position="157"/>
        <end position="190"/>
    </location>
</feature>
<evidence type="ECO:0000313" key="2">
    <source>
        <dbReference type="EMBL" id="MBE0370604.1"/>
    </source>
</evidence>
<dbReference type="SUPFAM" id="SSF48452">
    <property type="entry name" value="TPR-like"/>
    <property type="match status" value="2"/>
</dbReference>
<dbReference type="Gene3D" id="1.25.40.10">
    <property type="entry name" value="Tetratricopeptide repeat domain"/>
    <property type="match status" value="2"/>
</dbReference>
<reference evidence="2 3" key="1">
    <citation type="submission" date="2015-03" db="EMBL/GenBank/DDBJ databases">
        <title>Genome sequence of Pseudoalteromonas aurantia.</title>
        <authorList>
            <person name="Xie B.-B."/>
            <person name="Rong J.-C."/>
            <person name="Qin Q.-L."/>
            <person name="Zhang Y.-Z."/>
        </authorList>
    </citation>
    <scope>NUCLEOTIDE SEQUENCE [LARGE SCALE GENOMIC DNA]</scope>
    <source>
        <strain evidence="2 3">208</strain>
    </source>
</reference>
<dbReference type="PROSITE" id="PS50005">
    <property type="entry name" value="TPR"/>
    <property type="match status" value="3"/>
</dbReference>
<organism evidence="2 3">
    <name type="scientific">Pseudoalteromonas aurantia 208</name>
    <dbReference type="NCBI Taxonomy" id="1314867"/>
    <lineage>
        <taxon>Bacteria</taxon>
        <taxon>Pseudomonadati</taxon>
        <taxon>Pseudomonadota</taxon>
        <taxon>Gammaproteobacteria</taxon>
        <taxon>Alteromonadales</taxon>
        <taxon>Pseudoalteromonadaceae</taxon>
        <taxon>Pseudoalteromonas</taxon>
    </lineage>
</organism>
<feature type="repeat" description="TPR" evidence="1">
    <location>
        <begin position="331"/>
        <end position="364"/>
    </location>
</feature>
<dbReference type="InterPro" id="IPR011990">
    <property type="entry name" value="TPR-like_helical_dom_sf"/>
</dbReference>
<dbReference type="Pfam" id="PF14559">
    <property type="entry name" value="TPR_19"/>
    <property type="match status" value="1"/>
</dbReference>
<protein>
    <recommendedName>
        <fullName evidence="4">Tetratricopeptide repeat protein</fullName>
    </recommendedName>
</protein>
<accession>A0ABR9EHY1</accession>
<proteinExistence type="predicted"/>
<sequence length="454" mass="51601">MKHIITIILALTFSLFHEPVFATKTQLTVELDPVRFVIPAFNEVYSERESTLAPEEYELAEELKALLANKDFQAVSNKLDTYYDIELSPALLALKAQVYFTIKAYDKAEATYLSVLKRKPQFVRVHEDLGQLYLITQQLNKAQKHFSTALSLGSSSALIHGQLGYLNLQLDGAFSAIYAYQKALTLEPKNPDWQQGLLTALLESKMFPSAHALLNELIKKHPKQQSFWLTKAAIELETKDFDSALTSLEYSLLLGDVSQQNLQTAVQLHLRTQSFQRAITLIDKNIKENDVPIDVIKEYLYWLNRAKLFSESERILSRYLIKTNTSDVDKSVLSLYRAAIYAQKNQVDKAIKYFNDALDFDNNNASALIQYAHFLMTIKQFVDAESLYLRAQAFESTNLAAMLGRAQIYINTNDIKSAHLLLIDVSQKYPDTPGIKAQIEIIESLVRANNKTQL</sequence>
<dbReference type="PANTHER" id="PTHR12558">
    <property type="entry name" value="CELL DIVISION CYCLE 16,23,27"/>
    <property type="match status" value="1"/>
</dbReference>
<dbReference type="InterPro" id="IPR019734">
    <property type="entry name" value="TPR_rpt"/>
</dbReference>
<comment type="caution">
    <text evidence="2">The sequence shown here is derived from an EMBL/GenBank/DDBJ whole genome shotgun (WGS) entry which is preliminary data.</text>
</comment>
<dbReference type="RefSeq" id="WP_192509680.1">
    <property type="nucleotide sequence ID" value="NZ_AQGV01000015.1"/>
</dbReference>
<dbReference type="EMBL" id="AQGV01000015">
    <property type="protein sequence ID" value="MBE0370604.1"/>
    <property type="molecule type" value="Genomic_DNA"/>
</dbReference>
<keyword evidence="3" id="KW-1185">Reference proteome</keyword>
<name>A0ABR9EHY1_9GAMM</name>
<evidence type="ECO:0000256" key="1">
    <source>
        <dbReference type="PROSITE-ProRule" id="PRU00339"/>
    </source>
</evidence>
<feature type="repeat" description="TPR" evidence="1">
    <location>
        <begin position="123"/>
        <end position="156"/>
    </location>
</feature>
<dbReference type="PANTHER" id="PTHR12558:SF44">
    <property type="entry name" value="TETRATRICOPEPTIDE REPEAT-CONTAINING PROTEIN"/>
    <property type="match status" value="1"/>
</dbReference>
<dbReference type="Proteomes" id="UP000615755">
    <property type="component" value="Unassembled WGS sequence"/>
</dbReference>
<evidence type="ECO:0000313" key="3">
    <source>
        <dbReference type="Proteomes" id="UP000615755"/>
    </source>
</evidence>